<dbReference type="EMBL" id="LQXD01000027">
    <property type="protein sequence ID" value="OIJ22802.1"/>
    <property type="molecule type" value="Genomic_DNA"/>
</dbReference>
<dbReference type="PANTHER" id="PTHR42913">
    <property type="entry name" value="APOPTOSIS-INDUCING FACTOR 1"/>
    <property type="match status" value="1"/>
</dbReference>
<evidence type="ECO:0000313" key="8">
    <source>
        <dbReference type="EMBL" id="QOY38037.1"/>
    </source>
</evidence>
<dbReference type="PRINTS" id="PR00411">
    <property type="entry name" value="PNDRDTASEI"/>
</dbReference>
<keyword evidence="3" id="KW-0285">Flavoprotein</keyword>
<accession>A0A1S2MDB6</accession>
<dbReference type="OrthoDB" id="9784880at2"/>
<evidence type="ECO:0000313" key="7">
    <source>
        <dbReference type="EMBL" id="OIJ22802.1"/>
    </source>
</evidence>
<evidence type="ECO:0000313" key="9">
    <source>
        <dbReference type="Proteomes" id="UP000180175"/>
    </source>
</evidence>
<keyword evidence="4" id="KW-0274">FAD</keyword>
<sequence length="356" mass="39447">MKHIVVLGGGYGGMRVIQKLLGSNKLQDIQITLVDKVPYHCLKTEYYALAAGTEADQHLRVTFPNDRRLVIKYGDVQAVNMDEKTVLFKNSEELLSFDQLVIGLGCEDKYHGIPGAEEHSLSIQSIRKARAAYQKIQDIGPGGTVSIVGGGLSGVELASELRESRPDIKVILFDRGKTVLSMFPEKLHTYVQKWLIDHGVTLVNQASITKLEENIVYNHGKPTFSDAIIWTAGIQANEVVRNLNVEKDAMGRAFLTKHHHIEGHKDIFIVGDCAALNHAPSAQLAEAQGEQIVMIMEKMHNNEPLPETMPKIKLKGVLGSLGKKHGFGVMGDRTLLGRVPRVLKTGVLWMYRYHTG</sequence>
<comment type="cofactor">
    <cofactor evidence="1">
        <name>FAD</name>
        <dbReference type="ChEBI" id="CHEBI:57692"/>
    </cofactor>
</comment>
<evidence type="ECO:0000256" key="4">
    <source>
        <dbReference type="ARBA" id="ARBA00022827"/>
    </source>
</evidence>
<evidence type="ECO:0000256" key="1">
    <source>
        <dbReference type="ARBA" id="ARBA00001974"/>
    </source>
</evidence>
<reference evidence="7 9" key="1">
    <citation type="submission" date="2016-10" db="EMBL/GenBank/DDBJ databases">
        <title>Draft genome sequences of four alkaliphilic bacteria belonging to the Anaerobacillus genus.</title>
        <authorList>
            <person name="Bassil N.M."/>
            <person name="Lloyd J.R."/>
        </authorList>
    </citation>
    <scope>NUCLEOTIDE SEQUENCE [LARGE SCALE GENOMIC DNA]</scope>
    <source>
        <strain evidence="7 9">NB2006</strain>
    </source>
</reference>
<evidence type="ECO:0000256" key="5">
    <source>
        <dbReference type="ARBA" id="ARBA00023002"/>
    </source>
</evidence>
<feature type="domain" description="FAD/NAD(P)-binding" evidence="6">
    <location>
        <begin position="3"/>
        <end position="289"/>
    </location>
</feature>
<dbReference type="InterPro" id="IPR036188">
    <property type="entry name" value="FAD/NAD-bd_sf"/>
</dbReference>
<evidence type="ECO:0000256" key="2">
    <source>
        <dbReference type="ARBA" id="ARBA00005272"/>
    </source>
</evidence>
<keyword evidence="5" id="KW-0560">Oxidoreductase</keyword>
<dbReference type="InterPro" id="IPR023753">
    <property type="entry name" value="FAD/NAD-binding_dom"/>
</dbReference>
<dbReference type="GO" id="GO:0019646">
    <property type="term" value="P:aerobic electron transport chain"/>
    <property type="evidence" value="ECO:0007669"/>
    <property type="project" value="TreeGrafter"/>
</dbReference>
<dbReference type="KEGG" id="aia:AWH56_010980"/>
<dbReference type="SUPFAM" id="SSF51905">
    <property type="entry name" value="FAD/NAD(P)-binding domain"/>
    <property type="match status" value="1"/>
</dbReference>
<protein>
    <submittedName>
        <fullName evidence="7 8">FAD-dependent oxidoreductase</fullName>
    </submittedName>
</protein>
<proteinExistence type="inferred from homology"/>
<gene>
    <name evidence="8" type="ORF">AWH56_010980</name>
    <name evidence="7" type="ORF">AWH56_04570</name>
</gene>
<dbReference type="RefSeq" id="WP_071316000.1">
    <property type="nucleotide sequence ID" value="NZ_CP063356.2"/>
</dbReference>
<dbReference type="Pfam" id="PF07992">
    <property type="entry name" value="Pyr_redox_2"/>
    <property type="match status" value="1"/>
</dbReference>
<evidence type="ECO:0000256" key="3">
    <source>
        <dbReference type="ARBA" id="ARBA00022630"/>
    </source>
</evidence>
<dbReference type="Proteomes" id="UP000180175">
    <property type="component" value="Chromosome"/>
</dbReference>
<dbReference type="PRINTS" id="PR00368">
    <property type="entry name" value="FADPNR"/>
</dbReference>
<comment type="similarity">
    <text evidence="2">Belongs to the NADH dehydrogenase family.</text>
</comment>
<keyword evidence="9" id="KW-1185">Reference proteome</keyword>
<dbReference type="GO" id="GO:0003955">
    <property type="term" value="F:NAD(P)H dehydrogenase (quinone) activity"/>
    <property type="evidence" value="ECO:0007669"/>
    <property type="project" value="TreeGrafter"/>
</dbReference>
<reference evidence="8" key="4">
    <citation type="submission" date="2020-10" db="EMBL/GenBank/DDBJ databases">
        <authorList>
            <person name="Bassil N.M."/>
            <person name="Lloyd J.R."/>
        </authorList>
    </citation>
    <scope>NUCLEOTIDE SEQUENCE</scope>
    <source>
        <strain evidence="8">NB2006</strain>
    </source>
</reference>
<dbReference type="EMBL" id="CP063356">
    <property type="protein sequence ID" value="QOY38037.1"/>
    <property type="molecule type" value="Genomic_DNA"/>
</dbReference>
<name>A0A1S2MDB6_9BACI</name>
<dbReference type="PANTHER" id="PTHR42913:SF3">
    <property type="entry name" value="64 KDA MITOCHONDRIAL NADH DEHYDROGENASE (EUROFUNG)"/>
    <property type="match status" value="1"/>
</dbReference>
<dbReference type="AlphaFoldDB" id="A0A1S2MDB6"/>
<dbReference type="Gene3D" id="3.50.50.100">
    <property type="match status" value="1"/>
</dbReference>
<dbReference type="InterPro" id="IPR051169">
    <property type="entry name" value="NADH-Q_oxidoreductase"/>
</dbReference>
<reference evidence="8 9" key="2">
    <citation type="journal article" date="2017" name="Genome Announc.">
        <title>Draft Genome Sequences of Four Alkaliphilic Bacteria Belonging to the Anaerobacillus Genus.</title>
        <authorList>
            <person name="Bassil N.M."/>
            <person name="Lloyd J.R."/>
        </authorList>
    </citation>
    <scope>NUCLEOTIDE SEQUENCE [LARGE SCALE GENOMIC DNA]</scope>
    <source>
        <strain evidence="8 9">NB2006</strain>
    </source>
</reference>
<evidence type="ECO:0000259" key="6">
    <source>
        <dbReference type="Pfam" id="PF07992"/>
    </source>
</evidence>
<organism evidence="7 9">
    <name type="scientific">Anaerobacillus isosaccharinicus</name>
    <dbReference type="NCBI Taxonomy" id="1532552"/>
    <lineage>
        <taxon>Bacteria</taxon>
        <taxon>Bacillati</taxon>
        <taxon>Bacillota</taxon>
        <taxon>Bacilli</taxon>
        <taxon>Bacillales</taxon>
        <taxon>Bacillaceae</taxon>
        <taxon>Anaerobacillus</taxon>
    </lineage>
</organism>
<reference evidence="8 9" key="3">
    <citation type="journal article" date="2019" name="Int. J. Syst. Evol. Microbiol.">
        <title>Anaerobacillus isosaccharinicus sp. nov., an alkaliphilic bacterium which degrades isosaccharinic acid.</title>
        <authorList>
            <person name="Bassil N.M."/>
            <person name="Lloyd J.R."/>
        </authorList>
    </citation>
    <scope>NUCLEOTIDE SEQUENCE [LARGE SCALE GENOMIC DNA]</scope>
    <source>
        <strain evidence="8 9">NB2006</strain>
    </source>
</reference>